<organism evidence="1 2">
    <name type="scientific">Trichothecium roseum</name>
    <dbReference type="NCBI Taxonomy" id="47278"/>
    <lineage>
        <taxon>Eukaryota</taxon>
        <taxon>Fungi</taxon>
        <taxon>Dikarya</taxon>
        <taxon>Ascomycota</taxon>
        <taxon>Pezizomycotina</taxon>
        <taxon>Sordariomycetes</taxon>
        <taxon>Hypocreomycetidae</taxon>
        <taxon>Hypocreales</taxon>
        <taxon>Hypocreales incertae sedis</taxon>
        <taxon>Trichothecium</taxon>
    </lineage>
</organism>
<gene>
    <name evidence="1" type="ORF">N3K66_004595</name>
</gene>
<dbReference type="Proteomes" id="UP001163324">
    <property type="component" value="Chromosome 4"/>
</dbReference>
<reference evidence="1" key="1">
    <citation type="submission" date="2022-10" db="EMBL/GenBank/DDBJ databases">
        <title>Complete Genome of Trichothecium roseum strain YXFP-22015, a Plant Pathogen Isolated from Citrus.</title>
        <authorList>
            <person name="Wang Y."/>
            <person name="Zhu L."/>
        </authorList>
    </citation>
    <scope>NUCLEOTIDE SEQUENCE</scope>
    <source>
        <strain evidence="1">YXFP-22015</strain>
    </source>
</reference>
<name>A0ACC0V3Q3_9HYPO</name>
<evidence type="ECO:0000313" key="1">
    <source>
        <dbReference type="EMBL" id="KAI9900333.1"/>
    </source>
</evidence>
<proteinExistence type="predicted"/>
<keyword evidence="2" id="KW-1185">Reference proteome</keyword>
<protein>
    <submittedName>
        <fullName evidence="1">Uncharacterized protein</fullName>
    </submittedName>
</protein>
<accession>A0ACC0V3Q3</accession>
<evidence type="ECO:0000313" key="2">
    <source>
        <dbReference type="Proteomes" id="UP001163324"/>
    </source>
</evidence>
<comment type="caution">
    <text evidence="1">The sequence shown here is derived from an EMBL/GenBank/DDBJ whole genome shotgun (WGS) entry which is preliminary data.</text>
</comment>
<dbReference type="EMBL" id="CM047943">
    <property type="protein sequence ID" value="KAI9900333.1"/>
    <property type="molecule type" value="Genomic_DNA"/>
</dbReference>
<sequence>MSDASKGGSDEESTSSLASGSSAGPGPDPNPNPDHPITEWPDRRAHSAEWWSEYHVAPKLGDENRAHIFARPYAMPAEEVSDIVARYRAMTAPRGKNDVPVGMQPHLRRRRRDDTVEQTLSRMLSDGGFVEGLYKYCQGKERVSLALGNELAAIINRIRRSRAEQIALKDKEIAALRNDKEKEKEESKKNDDDDGSFLELEPDELRSAYARAECPLLRDEHGDGEVDVSVLSEMLRQMNLLKLDLAADMAARETVVRRLLGFETPPPTAEEEAAIAFGTLSI</sequence>